<proteinExistence type="inferred from homology"/>
<evidence type="ECO:0000256" key="2">
    <source>
        <dbReference type="ARBA" id="ARBA00007441"/>
    </source>
</evidence>
<dbReference type="Pfam" id="PF00155">
    <property type="entry name" value="Aminotran_1_2"/>
    <property type="match status" value="1"/>
</dbReference>
<comment type="cofactor">
    <cofactor evidence="1">
        <name>pyridoxal 5'-phosphate</name>
        <dbReference type="ChEBI" id="CHEBI:597326"/>
    </cofactor>
</comment>
<dbReference type="GO" id="GO:0030170">
    <property type="term" value="F:pyridoxal phosphate binding"/>
    <property type="evidence" value="ECO:0007669"/>
    <property type="project" value="InterPro"/>
</dbReference>
<evidence type="ECO:0000256" key="4">
    <source>
        <dbReference type="ARBA" id="ARBA00022679"/>
    </source>
</evidence>
<dbReference type="InterPro" id="IPR050596">
    <property type="entry name" value="AspAT/PAT-like"/>
</dbReference>
<dbReference type="CDD" id="cd00609">
    <property type="entry name" value="AAT_like"/>
    <property type="match status" value="1"/>
</dbReference>
<dbReference type="AlphaFoldDB" id="F9Z8E9"/>
<dbReference type="Gene3D" id="6.10.120.10">
    <property type="entry name" value="Bacterial aspartate aminotransferase, helical domain"/>
    <property type="match status" value="1"/>
</dbReference>
<keyword evidence="5" id="KW-0663">Pyridoxal phosphate</keyword>
<evidence type="ECO:0000259" key="6">
    <source>
        <dbReference type="Pfam" id="PF00155"/>
    </source>
</evidence>
<dbReference type="GO" id="GO:0006520">
    <property type="term" value="P:amino acid metabolic process"/>
    <property type="evidence" value="ECO:0007669"/>
    <property type="project" value="InterPro"/>
</dbReference>
<dbReference type="Proteomes" id="UP000006657">
    <property type="component" value="Chromosome"/>
</dbReference>
<keyword evidence="4" id="KW-0808">Transferase</keyword>
<gene>
    <name evidence="7" type="ordered locus">Odosp_3203</name>
</gene>
<evidence type="ECO:0000256" key="3">
    <source>
        <dbReference type="ARBA" id="ARBA00022576"/>
    </source>
</evidence>
<sequence>MFQNESNKLNHIMQNNLIDKQLVDTTMAQCGVSNLDDASIRDTVKIANLLEKATGEKFIRMEMGVPGLAPSRIGTEAEIEALKHGVAQFYPMLEGYPVLSEEASRFVKNFMDVDIRPEGIIPTVGAMQASYVAFMALTECHKGKDTILFIDPGFPVQKTQLEVIGKPYQTFDIYEYREEKLEAKLREYLDRGNIAGIVYSNPNNPSWVCLTDFELQVIGKLATEYDTIILEDLAYFAMDFRKDLSHPGKAPFQPTVAKYTDNYIFMISSSKLFSYAGQRLGLLCISDALFHKKYEHLKERYKADKLGYTITYKLIYTQTSGTAHSPQYAVAAVLKAANEGRINILTDVREYGKRAEIMKTLYKNAGFKVVYDKDGHEDVADGFYFTIYYPGMTGAELAKELLYYGISSITLKGCGSTREGLRACVSQVGLDQMDTLKDRIERFAKDHTPIES</sequence>
<dbReference type="PaxDb" id="709991-Odosp_3203"/>
<evidence type="ECO:0000256" key="5">
    <source>
        <dbReference type="ARBA" id="ARBA00022898"/>
    </source>
</evidence>
<dbReference type="HOGENOM" id="CLU_628304_0_0_10"/>
<accession>F9Z8E9</accession>
<dbReference type="InterPro" id="IPR004839">
    <property type="entry name" value="Aminotransferase_I/II_large"/>
</dbReference>
<evidence type="ECO:0000313" key="8">
    <source>
        <dbReference type="Proteomes" id="UP000006657"/>
    </source>
</evidence>
<organism evidence="7 8">
    <name type="scientific">Odoribacter splanchnicus (strain ATCC 29572 / DSM 20712 / CIP 104287 / JCM 15291 / NCTC 10825 / 1651/6)</name>
    <name type="common">Bacteroides splanchnicus</name>
    <dbReference type="NCBI Taxonomy" id="709991"/>
    <lineage>
        <taxon>Bacteria</taxon>
        <taxon>Pseudomonadati</taxon>
        <taxon>Bacteroidota</taxon>
        <taxon>Bacteroidia</taxon>
        <taxon>Bacteroidales</taxon>
        <taxon>Odoribacteraceae</taxon>
        <taxon>Odoribacter</taxon>
    </lineage>
</organism>
<dbReference type="KEGG" id="osp:Odosp_3203"/>
<keyword evidence="8" id="KW-1185">Reference proteome</keyword>
<name>F9Z8E9_ODOSD</name>
<dbReference type="InterPro" id="IPR015424">
    <property type="entry name" value="PyrdxlP-dep_Trfase"/>
</dbReference>
<evidence type="ECO:0000313" key="7">
    <source>
        <dbReference type="EMBL" id="ADY34162.1"/>
    </source>
</evidence>
<dbReference type="Gene3D" id="3.90.1150.100">
    <property type="match status" value="1"/>
</dbReference>
<dbReference type="eggNOG" id="COG0436">
    <property type="taxonomic scope" value="Bacteria"/>
</dbReference>
<reference evidence="7 8" key="1">
    <citation type="journal article" date="2011" name="Stand. Genomic Sci.">
        <title>Complete genome sequence of Odoribacter splanchnicus type strain (1651/6).</title>
        <authorList>
            <consortium name="US DOE Joint Genome Institute (JGI-PGF)"/>
            <person name="Goker M."/>
            <person name="Gronow S."/>
            <person name="Zeytun A."/>
            <person name="Nolan M."/>
            <person name="Lucas S."/>
            <person name="Lapidus A."/>
            <person name="Hammon N."/>
            <person name="Deshpande S."/>
            <person name="Cheng J.F."/>
            <person name="Pitluck S."/>
            <person name="Liolios K."/>
            <person name="Pagani I."/>
            <person name="Ivanova N."/>
            <person name="Mavromatis K."/>
            <person name="Ovchinikova G."/>
            <person name="Pati A."/>
            <person name="Tapia R."/>
            <person name="Han C."/>
            <person name="Goodwin L."/>
            <person name="Chen A."/>
            <person name="Palaniappan K."/>
            <person name="Land M."/>
            <person name="Hauser L."/>
            <person name="Jeffries C.D."/>
            <person name="Brambilla E.M."/>
            <person name="Rohde M."/>
            <person name="Detter J.C."/>
            <person name="Woyke T."/>
            <person name="Bristow J."/>
            <person name="Markowitz V."/>
            <person name="Hugenholtz P."/>
            <person name="Eisen J.A."/>
            <person name="Kyrpides N.C."/>
            <person name="Klenk H.P."/>
        </authorList>
    </citation>
    <scope>NUCLEOTIDE SEQUENCE [LARGE SCALE GENOMIC DNA]</scope>
    <source>
        <strain evidence="8">ATCC 29572 / DSM 20712 / JCM 15291 / NCTC 10825 / 1651/6</strain>
    </source>
</reference>
<dbReference type="SUPFAM" id="SSF53383">
    <property type="entry name" value="PLP-dependent transferases"/>
    <property type="match status" value="1"/>
</dbReference>
<feature type="domain" description="Aminotransferase class I/classII large" evidence="6">
    <location>
        <begin position="75"/>
        <end position="439"/>
    </location>
</feature>
<dbReference type="EMBL" id="CP002544">
    <property type="protein sequence ID" value="ADY34162.1"/>
    <property type="molecule type" value="Genomic_DNA"/>
</dbReference>
<dbReference type="PANTHER" id="PTHR46383">
    <property type="entry name" value="ASPARTATE AMINOTRANSFERASE"/>
    <property type="match status" value="1"/>
</dbReference>
<evidence type="ECO:0000256" key="1">
    <source>
        <dbReference type="ARBA" id="ARBA00001933"/>
    </source>
</evidence>
<dbReference type="STRING" id="709991.Odosp_3203"/>
<protein>
    <submittedName>
        <fullName evidence="7">Aminotransferase class I and II</fullName>
    </submittedName>
</protein>
<keyword evidence="3 7" id="KW-0032">Aminotransferase</keyword>
<dbReference type="GO" id="GO:0008483">
    <property type="term" value="F:transaminase activity"/>
    <property type="evidence" value="ECO:0007669"/>
    <property type="project" value="UniProtKB-KW"/>
</dbReference>
<comment type="similarity">
    <text evidence="2">Belongs to the class-I pyridoxal-phosphate-dependent aminotransferase family.</text>
</comment>
<dbReference type="PANTHER" id="PTHR46383:SF1">
    <property type="entry name" value="ASPARTATE AMINOTRANSFERASE"/>
    <property type="match status" value="1"/>
</dbReference>